<name>G9XD52_9FIRM</name>
<reference evidence="8 9" key="1">
    <citation type="submission" date="2011-08" db="EMBL/GenBank/DDBJ databases">
        <title>The Genome Sequence of Eubacteriaceae bacterium CM5.</title>
        <authorList>
            <consortium name="The Broad Institute Genome Sequencing Platform"/>
            <person name="Earl A."/>
            <person name="Ward D."/>
            <person name="Feldgarden M."/>
            <person name="Gevers D."/>
            <person name="Sizova M."/>
            <person name="Hazen A."/>
            <person name="Epstein S."/>
            <person name="Young S.K."/>
            <person name="Zeng Q."/>
            <person name="Gargeya S."/>
            <person name="Fitzgerald M."/>
            <person name="Haas B."/>
            <person name="Abouelleil A."/>
            <person name="Alvarado L."/>
            <person name="Arachchi H.M."/>
            <person name="Berlin A."/>
            <person name="Brown A."/>
            <person name="Chapman S.B."/>
            <person name="Chen Z."/>
            <person name="Dunbar C."/>
            <person name="Freedman E."/>
            <person name="Gearin G."/>
            <person name="Gellesch M."/>
            <person name="Goldberg J."/>
            <person name="Griggs A."/>
            <person name="Gujja S."/>
            <person name="Heiman D."/>
            <person name="Howarth C."/>
            <person name="Larson L."/>
            <person name="Lui A."/>
            <person name="MacDonald P.J.P."/>
            <person name="Montmayeur A."/>
            <person name="Murphy C."/>
            <person name="Neiman D."/>
            <person name="Pearson M."/>
            <person name="Priest M."/>
            <person name="Roberts A."/>
            <person name="Saif S."/>
            <person name="Shea T."/>
            <person name="Shenoy N."/>
            <person name="Sisk P."/>
            <person name="Stolte C."/>
            <person name="Sykes S."/>
            <person name="Wortman J."/>
            <person name="Nusbaum C."/>
            <person name="Birren B."/>
        </authorList>
    </citation>
    <scope>NUCLEOTIDE SEQUENCE [LARGE SCALE GENOMIC DNA]</scope>
    <source>
        <strain evidence="8 9">CM5</strain>
    </source>
</reference>
<dbReference type="RefSeq" id="WP_009529668.1">
    <property type="nucleotide sequence ID" value="NZ_JH414614.1"/>
</dbReference>
<proteinExistence type="inferred from homology"/>
<dbReference type="GO" id="GO:0003729">
    <property type="term" value="F:mRNA binding"/>
    <property type="evidence" value="ECO:0007669"/>
    <property type="project" value="InterPro"/>
</dbReference>
<sequence length="63" mass="7282">MPMTAKEMIKFLEKNGFTYIKSGDGSHRKFKNFESGKVTQVPYHNKELSKKLEHIILKQAGLK</sequence>
<dbReference type="Gene3D" id="3.30.920.30">
    <property type="entry name" value="Hypothetical protein"/>
    <property type="match status" value="1"/>
</dbReference>
<evidence type="ECO:0000256" key="5">
    <source>
        <dbReference type="ARBA" id="ARBA00022801"/>
    </source>
</evidence>
<dbReference type="Pfam" id="PF07927">
    <property type="entry name" value="HicA_toxin"/>
    <property type="match status" value="1"/>
</dbReference>
<comment type="caution">
    <text evidence="8">The sequence shown here is derived from an EMBL/GenBank/DDBJ whole genome shotgun (WGS) entry which is preliminary data.</text>
</comment>
<evidence type="ECO:0008006" key="10">
    <source>
        <dbReference type="Google" id="ProtNLM"/>
    </source>
</evidence>
<dbReference type="InterPro" id="IPR038570">
    <property type="entry name" value="HicA_sf"/>
</dbReference>
<evidence type="ECO:0000256" key="6">
    <source>
        <dbReference type="ARBA" id="ARBA00022884"/>
    </source>
</evidence>
<evidence type="ECO:0000313" key="9">
    <source>
        <dbReference type="Proteomes" id="UP000003379"/>
    </source>
</evidence>
<protein>
    <recommendedName>
        <fullName evidence="10">YcfA-like protein</fullName>
    </recommendedName>
</protein>
<comment type="similarity">
    <text evidence="1">Belongs to the HicA mRNA interferase family.</text>
</comment>
<dbReference type="AlphaFoldDB" id="G9XD52"/>
<keyword evidence="4" id="KW-0255">Endonuclease</keyword>
<keyword evidence="5" id="KW-0378">Hydrolase</keyword>
<evidence type="ECO:0000256" key="7">
    <source>
        <dbReference type="ARBA" id="ARBA00023016"/>
    </source>
</evidence>
<dbReference type="EMBL" id="AFZG01000029">
    <property type="protein sequence ID" value="EHL19148.1"/>
    <property type="molecule type" value="Genomic_DNA"/>
</dbReference>
<keyword evidence="3" id="KW-0540">Nuclease</keyword>
<dbReference type="SUPFAM" id="SSF54786">
    <property type="entry name" value="YcfA/nrd intein domain"/>
    <property type="match status" value="1"/>
</dbReference>
<evidence type="ECO:0000256" key="4">
    <source>
        <dbReference type="ARBA" id="ARBA00022759"/>
    </source>
</evidence>
<keyword evidence="2" id="KW-1277">Toxin-antitoxin system</keyword>
<organism evidence="8 9">
    <name type="scientific">Peptoanaerobacter stomatis</name>
    <dbReference type="NCBI Taxonomy" id="796937"/>
    <lineage>
        <taxon>Bacteria</taxon>
        <taxon>Bacillati</taxon>
        <taxon>Bacillota</taxon>
        <taxon>Clostridia</taxon>
        <taxon>Peptostreptococcales</taxon>
        <taxon>Filifactoraceae</taxon>
        <taxon>Peptoanaerobacter</taxon>
    </lineage>
</organism>
<dbReference type="GO" id="GO:0004519">
    <property type="term" value="F:endonuclease activity"/>
    <property type="evidence" value="ECO:0007669"/>
    <property type="project" value="UniProtKB-KW"/>
</dbReference>
<evidence type="ECO:0000256" key="3">
    <source>
        <dbReference type="ARBA" id="ARBA00022722"/>
    </source>
</evidence>
<evidence type="ECO:0000313" key="8">
    <source>
        <dbReference type="EMBL" id="EHL19148.1"/>
    </source>
</evidence>
<keyword evidence="7" id="KW-0346">Stress response</keyword>
<gene>
    <name evidence="8" type="ORF">HMPREF9628_01779</name>
</gene>
<accession>G9XD52</accession>
<evidence type="ECO:0000256" key="1">
    <source>
        <dbReference type="ARBA" id="ARBA00006620"/>
    </source>
</evidence>
<dbReference type="GO" id="GO:0016787">
    <property type="term" value="F:hydrolase activity"/>
    <property type="evidence" value="ECO:0007669"/>
    <property type="project" value="UniProtKB-KW"/>
</dbReference>
<dbReference type="HOGENOM" id="CLU_164851_4_0_9"/>
<evidence type="ECO:0000256" key="2">
    <source>
        <dbReference type="ARBA" id="ARBA00022649"/>
    </source>
</evidence>
<keyword evidence="6" id="KW-0694">RNA-binding</keyword>
<dbReference type="Proteomes" id="UP000003379">
    <property type="component" value="Unassembled WGS sequence"/>
</dbReference>
<dbReference type="InterPro" id="IPR012933">
    <property type="entry name" value="HicA_mRNA_interferase"/>
</dbReference>